<protein>
    <submittedName>
        <fullName evidence="1">Uncharacterized protein</fullName>
    </submittedName>
</protein>
<organism evidence="1 2">
    <name type="scientific">Lactuca sativa</name>
    <name type="common">Garden lettuce</name>
    <dbReference type="NCBI Taxonomy" id="4236"/>
    <lineage>
        <taxon>Eukaryota</taxon>
        <taxon>Viridiplantae</taxon>
        <taxon>Streptophyta</taxon>
        <taxon>Embryophyta</taxon>
        <taxon>Tracheophyta</taxon>
        <taxon>Spermatophyta</taxon>
        <taxon>Magnoliopsida</taxon>
        <taxon>eudicotyledons</taxon>
        <taxon>Gunneridae</taxon>
        <taxon>Pentapetalae</taxon>
        <taxon>asterids</taxon>
        <taxon>campanulids</taxon>
        <taxon>Asterales</taxon>
        <taxon>Asteraceae</taxon>
        <taxon>Cichorioideae</taxon>
        <taxon>Cichorieae</taxon>
        <taxon>Lactucinae</taxon>
        <taxon>Lactuca</taxon>
    </lineage>
</organism>
<gene>
    <name evidence="1" type="ORF">LSAT_V11C900466580</name>
</gene>
<dbReference type="AlphaFoldDB" id="A0A9R1UFX2"/>
<comment type="caution">
    <text evidence="1">The sequence shown here is derived from an EMBL/GenBank/DDBJ whole genome shotgun (WGS) entry which is preliminary data.</text>
</comment>
<dbReference type="SUPFAM" id="SSF52540">
    <property type="entry name" value="P-loop containing nucleoside triphosphate hydrolases"/>
    <property type="match status" value="1"/>
</dbReference>
<name>A0A9R1UFX2_LACSA</name>
<dbReference type="InterPro" id="IPR027417">
    <property type="entry name" value="P-loop_NTPase"/>
</dbReference>
<dbReference type="EMBL" id="NBSK02000009">
    <property type="protein sequence ID" value="KAJ0186333.1"/>
    <property type="molecule type" value="Genomic_DNA"/>
</dbReference>
<dbReference type="Proteomes" id="UP000235145">
    <property type="component" value="Unassembled WGS sequence"/>
</dbReference>
<dbReference type="Gene3D" id="3.40.50.300">
    <property type="entry name" value="P-loop containing nucleotide triphosphate hydrolases"/>
    <property type="match status" value="1"/>
</dbReference>
<keyword evidence="2" id="KW-1185">Reference proteome</keyword>
<sequence length="85" mass="9428">MSINNGSFTGVHFAGLYPIRCWITKKGSITSIQAVNFPTDDDFTNPTPAITSTHLDATIVLCRRVKGYFGHFFICCMFSSVTLMD</sequence>
<accession>A0A9R1UFX2</accession>
<reference evidence="1 2" key="1">
    <citation type="journal article" date="2017" name="Nat. Commun.">
        <title>Genome assembly with in vitro proximity ligation data and whole-genome triplication in lettuce.</title>
        <authorList>
            <person name="Reyes-Chin-Wo S."/>
            <person name="Wang Z."/>
            <person name="Yang X."/>
            <person name="Kozik A."/>
            <person name="Arikit S."/>
            <person name="Song C."/>
            <person name="Xia L."/>
            <person name="Froenicke L."/>
            <person name="Lavelle D.O."/>
            <person name="Truco M.J."/>
            <person name="Xia R."/>
            <person name="Zhu S."/>
            <person name="Xu C."/>
            <person name="Xu H."/>
            <person name="Xu X."/>
            <person name="Cox K."/>
            <person name="Korf I."/>
            <person name="Meyers B.C."/>
            <person name="Michelmore R.W."/>
        </authorList>
    </citation>
    <scope>NUCLEOTIDE SEQUENCE [LARGE SCALE GENOMIC DNA]</scope>
    <source>
        <strain evidence="2">cv. Salinas</strain>
        <tissue evidence="1">Seedlings</tissue>
    </source>
</reference>
<proteinExistence type="predicted"/>
<evidence type="ECO:0000313" key="1">
    <source>
        <dbReference type="EMBL" id="KAJ0186333.1"/>
    </source>
</evidence>
<evidence type="ECO:0000313" key="2">
    <source>
        <dbReference type="Proteomes" id="UP000235145"/>
    </source>
</evidence>